<feature type="region of interest" description="Disordered" evidence="13">
    <location>
        <begin position="1"/>
        <end position="45"/>
    </location>
</feature>
<dbReference type="InterPro" id="IPR015033">
    <property type="entry name" value="HBS1-like_N"/>
</dbReference>
<evidence type="ECO:0000256" key="13">
    <source>
        <dbReference type="SAM" id="MobiDB-lite"/>
    </source>
</evidence>
<organism evidence="15 16">
    <name type="scientific">Rhizodiscina lignyota</name>
    <dbReference type="NCBI Taxonomy" id="1504668"/>
    <lineage>
        <taxon>Eukaryota</taxon>
        <taxon>Fungi</taxon>
        <taxon>Dikarya</taxon>
        <taxon>Ascomycota</taxon>
        <taxon>Pezizomycotina</taxon>
        <taxon>Dothideomycetes</taxon>
        <taxon>Pleosporomycetidae</taxon>
        <taxon>Aulographales</taxon>
        <taxon>Rhizodiscinaceae</taxon>
        <taxon>Rhizodiscina</taxon>
    </lineage>
</organism>
<dbReference type="PRINTS" id="PR00315">
    <property type="entry name" value="ELONGATNFCT"/>
</dbReference>
<dbReference type="Pfam" id="PF00009">
    <property type="entry name" value="GTP_EFTU"/>
    <property type="match status" value="1"/>
</dbReference>
<dbReference type="InterPro" id="IPR027417">
    <property type="entry name" value="P-loop_NTPase"/>
</dbReference>
<comment type="similarity">
    <text evidence="2">Belongs to the TRAFAC class translation factor GTPase superfamily. Classic translation factor GTPase family. EF-Tu/EF-1A subfamily.</text>
</comment>
<dbReference type="Gene3D" id="3.40.50.300">
    <property type="entry name" value="P-loop containing nucleotide triphosphate hydrolases"/>
    <property type="match status" value="1"/>
</dbReference>
<evidence type="ECO:0000256" key="7">
    <source>
        <dbReference type="ARBA" id="ARBA00022845"/>
    </source>
</evidence>
<gene>
    <name evidence="15" type="ORF">NA57DRAFT_66631</name>
</gene>
<dbReference type="GO" id="GO:0005525">
    <property type="term" value="F:GTP binding"/>
    <property type="evidence" value="ECO:0007669"/>
    <property type="project" value="UniProtKB-KW"/>
</dbReference>
<keyword evidence="5" id="KW-0547">Nucleotide-binding</keyword>
<dbReference type="InterPro" id="IPR050100">
    <property type="entry name" value="TRAFAC_GTPase_members"/>
</dbReference>
<dbReference type="GO" id="GO:0003924">
    <property type="term" value="F:GTPase activity"/>
    <property type="evidence" value="ECO:0007669"/>
    <property type="project" value="InterPro"/>
</dbReference>
<dbReference type="GO" id="GO:0005829">
    <property type="term" value="C:cytosol"/>
    <property type="evidence" value="ECO:0007669"/>
    <property type="project" value="GOC"/>
</dbReference>
<dbReference type="CDD" id="cd16267">
    <property type="entry name" value="HBS1-like_II"/>
    <property type="match status" value="1"/>
</dbReference>
<evidence type="ECO:0000256" key="11">
    <source>
        <dbReference type="ARBA" id="ARBA00063537"/>
    </source>
</evidence>
<evidence type="ECO:0000259" key="14">
    <source>
        <dbReference type="PROSITE" id="PS51722"/>
    </source>
</evidence>
<evidence type="ECO:0000256" key="1">
    <source>
        <dbReference type="ARBA" id="ARBA00004496"/>
    </source>
</evidence>
<dbReference type="PANTHER" id="PTHR23115">
    <property type="entry name" value="TRANSLATION FACTOR"/>
    <property type="match status" value="1"/>
</dbReference>
<dbReference type="InterPro" id="IPR054696">
    <property type="entry name" value="GTP-eEF1A_C"/>
</dbReference>
<dbReference type="GO" id="GO:0002184">
    <property type="term" value="P:cytoplasmic translational termination"/>
    <property type="evidence" value="ECO:0007669"/>
    <property type="project" value="UniProtKB-ARBA"/>
</dbReference>
<dbReference type="EMBL" id="ML978127">
    <property type="protein sequence ID" value="KAF2098277.1"/>
    <property type="molecule type" value="Genomic_DNA"/>
</dbReference>
<dbReference type="GO" id="GO:1990533">
    <property type="term" value="C:Dom34-Hbs1 complex"/>
    <property type="evidence" value="ECO:0007669"/>
    <property type="project" value="UniProtKB-ARBA"/>
</dbReference>
<evidence type="ECO:0000256" key="10">
    <source>
        <dbReference type="ARBA" id="ARBA00049117"/>
    </source>
</evidence>
<proteinExistence type="inferred from homology"/>
<evidence type="ECO:0000256" key="8">
    <source>
        <dbReference type="ARBA" id="ARBA00022917"/>
    </source>
</evidence>
<dbReference type="SUPFAM" id="SSF50447">
    <property type="entry name" value="Translation proteins"/>
    <property type="match status" value="1"/>
</dbReference>
<dbReference type="SUPFAM" id="SSF52540">
    <property type="entry name" value="P-loop containing nucleoside triphosphate hydrolases"/>
    <property type="match status" value="1"/>
</dbReference>
<comment type="subunit">
    <text evidence="11">Component of the Dom34-Hbs1 complex, also named Pelota-HBS1L complex, composed of dom34 and hbs1.</text>
</comment>
<evidence type="ECO:0000313" key="15">
    <source>
        <dbReference type="EMBL" id="KAF2098277.1"/>
    </source>
</evidence>
<dbReference type="InterPro" id="IPR000795">
    <property type="entry name" value="T_Tr_GTP-bd_dom"/>
</dbReference>
<feature type="compositionally biased region" description="Low complexity" evidence="13">
    <location>
        <begin position="187"/>
        <end position="196"/>
    </location>
</feature>
<keyword evidence="7" id="KW-0810">Translation regulation</keyword>
<dbReference type="OrthoDB" id="342024at2759"/>
<comment type="caution">
    <text evidence="15">The sequence shown here is derived from an EMBL/GenBank/DDBJ whole genome shotgun (WGS) entry which is preliminary data.</text>
</comment>
<dbReference type="GO" id="GO:0006417">
    <property type="term" value="P:regulation of translation"/>
    <property type="evidence" value="ECO:0007669"/>
    <property type="project" value="UniProtKB-KW"/>
</dbReference>
<dbReference type="FunFam" id="3.40.50.300:FF:000204">
    <property type="entry name" value="Translation elongation factor Tu"/>
    <property type="match status" value="1"/>
</dbReference>
<evidence type="ECO:0000256" key="4">
    <source>
        <dbReference type="ARBA" id="ARBA00022490"/>
    </source>
</evidence>
<name>A0A9P4M8E6_9PEZI</name>
<feature type="compositionally biased region" description="Acidic residues" evidence="13">
    <location>
        <begin position="11"/>
        <end position="38"/>
    </location>
</feature>
<dbReference type="SUPFAM" id="SSF50465">
    <property type="entry name" value="EF-Tu/eEF-1alpha/eIF2-gamma C-terminal domain"/>
    <property type="match status" value="1"/>
</dbReference>
<dbReference type="InterPro" id="IPR009000">
    <property type="entry name" value="Transl_B-barrel_sf"/>
</dbReference>
<dbReference type="Pfam" id="PF03144">
    <property type="entry name" value="GTP_EFTU_D2"/>
    <property type="match status" value="1"/>
</dbReference>
<dbReference type="Proteomes" id="UP000799772">
    <property type="component" value="Unassembled WGS sequence"/>
</dbReference>
<evidence type="ECO:0000256" key="12">
    <source>
        <dbReference type="ARBA" id="ARBA00074866"/>
    </source>
</evidence>
<evidence type="ECO:0000256" key="9">
    <source>
        <dbReference type="ARBA" id="ARBA00023134"/>
    </source>
</evidence>
<feature type="domain" description="Tr-type G" evidence="14">
    <location>
        <begin position="387"/>
        <end position="608"/>
    </location>
</feature>
<dbReference type="PROSITE" id="PS51722">
    <property type="entry name" value="G_TR_2"/>
    <property type="match status" value="1"/>
</dbReference>
<keyword evidence="6" id="KW-0378">Hydrolase</keyword>
<feature type="compositionally biased region" description="Polar residues" evidence="13">
    <location>
        <begin position="348"/>
        <end position="365"/>
    </location>
</feature>
<evidence type="ECO:0000256" key="5">
    <source>
        <dbReference type="ARBA" id="ARBA00022741"/>
    </source>
</evidence>
<accession>A0A9P4M8E6</accession>
<sequence length="797" mass="87109">MAHRRVKNIDYDDDEVDDYDQEEYGQEGEGEELSPEDQEQMRQGTIKVREALGSDYQASDKVIQDALWNYYYDVGKSVSYIKNAVKPATPKKAKAKVETRFDKAASSAEDSAYGSPACIYHESDSSYQLAPRISFPFPIPPANQRDTATTRDFFYDVPWLHVPHQRLGHLSLVPQIPKGGLLGGSGKSSKLAALAAARRKKEEDKKTTSPSVENQSPDRAISLLDRLGKKDALPIRGSDSPSKTAPPEGRKISLRPKPAPVEAKEPSPSIEEQEEASPVESYPIANIKADPSTFAEAMLGLSRGDFSPSPQQSRNTNRRSSIKVHDFSISNAFSGPSPDDVVLTAQAKVSKNSESPAPSNPVSRQPSPPRKNRNINVLEEYERSDQKNAASFVVIGHVDHGKSTLMGRLLYDLKVVDQRSIDKLRREADNIGKSSFALAWVMDETSEERARGVTVDFATNYFETNKTRFTILDAPGHQDFIPNMIAGASQADFAVLVIDASTNSFESGLRGQTKEHALLVRSMGVQQLIIVINKMDNVCWSQQRFDEISQQMSNFLTSAGFQSKNITFVPCAGLTGENVVTPIKQETAPWYHGSCLVEVLDSMNASQRAISSPLRLTISDVFRGGTNNALSLTGRIDSGSLQAGEQIIVMPSGERASIRSLEADNNPAEWAVAGQIVTLHITDMDPVHLRTGDIVCSASSPIQNLTSFTAKILAFEHVMPMFLDVHRGPLHVPGKVTKLLGTLDKATGEVVKKKPRVVPPGAAARVEIEMEAPVPLEKGVRVVLRAEGQTVAAGLVE</sequence>
<evidence type="ECO:0000313" key="16">
    <source>
        <dbReference type="Proteomes" id="UP000799772"/>
    </source>
</evidence>
<dbReference type="InterPro" id="IPR004161">
    <property type="entry name" value="EFTu-like_2"/>
</dbReference>
<evidence type="ECO:0000256" key="2">
    <source>
        <dbReference type="ARBA" id="ARBA00007249"/>
    </source>
</evidence>
<keyword evidence="9" id="KW-0342">GTP-binding</keyword>
<dbReference type="FunFam" id="2.40.30.10:FF:000070">
    <property type="entry name" value="Translation elongation factor EF-1 subunit"/>
    <property type="match status" value="1"/>
</dbReference>
<feature type="region of interest" description="Disordered" evidence="13">
    <location>
        <begin position="180"/>
        <end position="285"/>
    </location>
</feature>
<dbReference type="FunFam" id="2.40.30.10:FF:000020">
    <property type="entry name" value="Translation elongation factor EF-1"/>
    <property type="match status" value="1"/>
</dbReference>
<evidence type="ECO:0000256" key="6">
    <source>
        <dbReference type="ARBA" id="ARBA00022801"/>
    </source>
</evidence>
<dbReference type="CDD" id="cd01883">
    <property type="entry name" value="EF1_alpha"/>
    <property type="match status" value="1"/>
</dbReference>
<evidence type="ECO:0000256" key="3">
    <source>
        <dbReference type="ARBA" id="ARBA00013870"/>
    </source>
</evidence>
<protein>
    <recommendedName>
        <fullName evidence="12">Elongation factor 1 alpha-like protein</fullName>
    </recommendedName>
    <alternativeName>
        <fullName evidence="3">Elongation factor 1-alpha</fullName>
    </alternativeName>
</protein>
<dbReference type="AlphaFoldDB" id="A0A9P4M8E6"/>
<feature type="region of interest" description="Disordered" evidence="13">
    <location>
        <begin position="348"/>
        <end position="372"/>
    </location>
</feature>
<comment type="subcellular location">
    <subcellularLocation>
        <location evidence="1">Cytoplasm</location>
    </subcellularLocation>
</comment>
<feature type="region of interest" description="Disordered" evidence="13">
    <location>
        <begin position="301"/>
        <end position="322"/>
    </location>
</feature>
<comment type="catalytic activity">
    <reaction evidence="10">
        <text>GTP + H2O = GDP + phosphate + H(+)</text>
        <dbReference type="Rhea" id="RHEA:19669"/>
        <dbReference type="ChEBI" id="CHEBI:15377"/>
        <dbReference type="ChEBI" id="CHEBI:15378"/>
        <dbReference type="ChEBI" id="CHEBI:37565"/>
        <dbReference type="ChEBI" id="CHEBI:43474"/>
        <dbReference type="ChEBI" id="CHEBI:58189"/>
    </reaction>
    <physiologicalReaction direction="left-to-right" evidence="10">
        <dbReference type="Rhea" id="RHEA:19670"/>
    </physiologicalReaction>
</comment>
<dbReference type="InterPro" id="IPR009001">
    <property type="entry name" value="Transl_elong_EF1A/Init_IF2_C"/>
</dbReference>
<keyword evidence="16" id="KW-1185">Reference proteome</keyword>
<feature type="compositionally biased region" description="Polar residues" evidence="13">
    <location>
        <begin position="208"/>
        <end position="217"/>
    </location>
</feature>
<dbReference type="Pfam" id="PF08938">
    <property type="entry name" value="HBS1_N"/>
    <property type="match status" value="1"/>
</dbReference>
<reference evidence="15" key="1">
    <citation type="journal article" date="2020" name="Stud. Mycol.">
        <title>101 Dothideomycetes genomes: a test case for predicting lifestyles and emergence of pathogens.</title>
        <authorList>
            <person name="Haridas S."/>
            <person name="Albert R."/>
            <person name="Binder M."/>
            <person name="Bloem J."/>
            <person name="Labutti K."/>
            <person name="Salamov A."/>
            <person name="Andreopoulos B."/>
            <person name="Baker S."/>
            <person name="Barry K."/>
            <person name="Bills G."/>
            <person name="Bluhm B."/>
            <person name="Cannon C."/>
            <person name="Castanera R."/>
            <person name="Culley D."/>
            <person name="Daum C."/>
            <person name="Ezra D."/>
            <person name="Gonzalez J."/>
            <person name="Henrissat B."/>
            <person name="Kuo A."/>
            <person name="Liang C."/>
            <person name="Lipzen A."/>
            <person name="Lutzoni F."/>
            <person name="Magnuson J."/>
            <person name="Mondo S."/>
            <person name="Nolan M."/>
            <person name="Ohm R."/>
            <person name="Pangilinan J."/>
            <person name="Park H.-J."/>
            <person name="Ramirez L."/>
            <person name="Alfaro M."/>
            <person name="Sun H."/>
            <person name="Tritt A."/>
            <person name="Yoshinaga Y."/>
            <person name="Zwiers L.-H."/>
            <person name="Turgeon B."/>
            <person name="Goodwin S."/>
            <person name="Spatafora J."/>
            <person name="Crous P."/>
            <person name="Grigoriev I."/>
        </authorList>
    </citation>
    <scope>NUCLEOTIDE SEQUENCE</scope>
    <source>
        <strain evidence="15">CBS 133067</strain>
    </source>
</reference>
<keyword evidence="4" id="KW-0963">Cytoplasm</keyword>
<keyword evidence="8" id="KW-0648">Protein biosynthesis</keyword>
<dbReference type="Gene3D" id="2.40.30.10">
    <property type="entry name" value="Translation factors"/>
    <property type="match status" value="2"/>
</dbReference>
<dbReference type="Pfam" id="PF22594">
    <property type="entry name" value="GTP-eEF1A_C"/>
    <property type="match status" value="1"/>
</dbReference>